<dbReference type="InterPro" id="IPR000305">
    <property type="entry name" value="GIY-YIG_endonuc"/>
</dbReference>
<evidence type="ECO:0000313" key="2">
    <source>
        <dbReference type="EMBL" id="RRA93232.1"/>
    </source>
</evidence>
<dbReference type="OrthoDB" id="1203060at2"/>
<dbReference type="AlphaFoldDB" id="A0A3P1AYV6"/>
<dbReference type="InterPro" id="IPR035901">
    <property type="entry name" value="GIY-YIG_endonuc_sf"/>
</dbReference>
<dbReference type="RefSeq" id="WP_158608864.1">
    <property type="nucleotide sequence ID" value="NZ_RQTJ01000025.1"/>
</dbReference>
<sequence>MFFVYILNSNNLNQFYIGYTSMILEDRLRRHLS</sequence>
<dbReference type="EMBL" id="RQTJ01000025">
    <property type="protein sequence ID" value="RRA93232.1"/>
    <property type="molecule type" value="Genomic_DNA"/>
</dbReference>
<dbReference type="Proteomes" id="UP000268372">
    <property type="component" value="Unassembled WGS sequence"/>
</dbReference>
<dbReference type="Gene3D" id="3.40.1440.10">
    <property type="entry name" value="GIY-YIG endonuclease"/>
    <property type="match status" value="1"/>
</dbReference>
<accession>A0A3P1AYV6</accession>
<evidence type="ECO:0000313" key="3">
    <source>
        <dbReference type="Proteomes" id="UP000268372"/>
    </source>
</evidence>
<feature type="domain" description="GIY-YIG" evidence="1">
    <location>
        <begin position="1"/>
        <end position="33"/>
    </location>
</feature>
<dbReference type="PROSITE" id="PS50164">
    <property type="entry name" value="GIY_YIG"/>
    <property type="match status" value="1"/>
</dbReference>
<dbReference type="Pfam" id="PF01541">
    <property type="entry name" value="GIY-YIG"/>
    <property type="match status" value="1"/>
</dbReference>
<feature type="non-terminal residue" evidence="2">
    <location>
        <position position="33"/>
    </location>
</feature>
<gene>
    <name evidence="2" type="ORF">EG242_10960</name>
</gene>
<name>A0A3P1AYV6_9FLAO</name>
<organism evidence="2 3">
    <name type="scientific">Paenimyroides viscosum</name>
    <dbReference type="NCBI Taxonomy" id="2488729"/>
    <lineage>
        <taxon>Bacteria</taxon>
        <taxon>Pseudomonadati</taxon>
        <taxon>Bacteroidota</taxon>
        <taxon>Flavobacteriia</taxon>
        <taxon>Flavobacteriales</taxon>
        <taxon>Flavobacteriaceae</taxon>
        <taxon>Paenimyroides</taxon>
    </lineage>
</organism>
<comment type="caution">
    <text evidence="2">The sequence shown here is derived from an EMBL/GenBank/DDBJ whole genome shotgun (WGS) entry which is preliminary data.</text>
</comment>
<protein>
    <submittedName>
        <fullName evidence="2">GIY-YIG nuclease family protein</fullName>
    </submittedName>
</protein>
<proteinExistence type="predicted"/>
<keyword evidence="3" id="KW-1185">Reference proteome</keyword>
<reference evidence="2 3" key="1">
    <citation type="submission" date="2018-11" db="EMBL/GenBank/DDBJ databases">
        <title>Flavobacterium sp. nov., YIM 102796 draft genome.</title>
        <authorList>
            <person name="Li G."/>
            <person name="Jiang Y."/>
        </authorList>
    </citation>
    <scope>NUCLEOTIDE SEQUENCE [LARGE SCALE GENOMIC DNA]</scope>
    <source>
        <strain evidence="2 3">YIM 102796</strain>
    </source>
</reference>
<evidence type="ECO:0000259" key="1">
    <source>
        <dbReference type="PROSITE" id="PS50164"/>
    </source>
</evidence>